<comment type="similarity">
    <text evidence="1">Belongs to the nucleoside-specific channel-forming outer membrane porin (Tsx) (TC 1.B.10) family.</text>
</comment>
<dbReference type="Proteomes" id="UP001157133">
    <property type="component" value="Unassembled WGS sequence"/>
</dbReference>
<dbReference type="SUPFAM" id="SSF111364">
    <property type="entry name" value="Tsx-like channel"/>
    <property type="match status" value="1"/>
</dbReference>
<evidence type="ECO:0000313" key="3">
    <source>
        <dbReference type="EMBL" id="GLX82199.1"/>
    </source>
</evidence>
<dbReference type="InterPro" id="IPR018013">
    <property type="entry name" value="Channel_Tsx-like"/>
</dbReference>
<keyword evidence="2" id="KW-0732">Signal</keyword>
<gene>
    <name evidence="3" type="ORF">theurythT_16510</name>
</gene>
<organism evidence="3 4">
    <name type="scientific">Thalassotalea eurytherma</name>
    <dbReference type="NCBI Taxonomy" id="1144278"/>
    <lineage>
        <taxon>Bacteria</taxon>
        <taxon>Pseudomonadati</taxon>
        <taxon>Pseudomonadota</taxon>
        <taxon>Gammaproteobacteria</taxon>
        <taxon>Alteromonadales</taxon>
        <taxon>Colwelliaceae</taxon>
        <taxon>Thalassotalea</taxon>
    </lineage>
</organism>
<reference evidence="3 4" key="1">
    <citation type="submission" date="2023-03" db="EMBL/GenBank/DDBJ databases">
        <title>Draft genome sequence of Thalassotalea eurytherma JCM 18482T.</title>
        <authorList>
            <person name="Sawabe T."/>
        </authorList>
    </citation>
    <scope>NUCLEOTIDE SEQUENCE [LARGE SCALE GENOMIC DNA]</scope>
    <source>
        <strain evidence="3 4">JCM 18482</strain>
    </source>
</reference>
<sequence>MLKKLFAISVCAVSLNTMAVEVPEDKHENDYQWMNLNLYHGQDQRGGPFSFDDQYFEVEFGGRSGALDLYGYVDFKDIFNNDNSDVHNGANIFADIEARFSLDYLFDKDLSVGPVNEWYIATDLYYADNECASGCATFDKDGNPLPETSTAGGLKVFWLGVGADVDVPWLGKTGVNLYKRFIRENYGASNEGEWDGYAFHVNWYKPFYHFENKSFLSFQGYFDYEFGSDLDKGTAFEQEYRTDSSLQTYLGVWYNMPNHNFKVGYGLKFYDDMTQWKDGTILDGKPVDTTGVAQYFNVTYAF</sequence>
<evidence type="ECO:0000313" key="4">
    <source>
        <dbReference type="Proteomes" id="UP001157133"/>
    </source>
</evidence>
<feature type="signal peptide" evidence="2">
    <location>
        <begin position="1"/>
        <end position="19"/>
    </location>
</feature>
<dbReference type="RefSeq" id="WP_284207563.1">
    <property type="nucleotide sequence ID" value="NZ_BSSU01000008.1"/>
</dbReference>
<dbReference type="EMBL" id="BSSU01000008">
    <property type="protein sequence ID" value="GLX82199.1"/>
    <property type="molecule type" value="Genomic_DNA"/>
</dbReference>
<dbReference type="Pfam" id="PF03502">
    <property type="entry name" value="Channel_Tsx"/>
    <property type="match status" value="1"/>
</dbReference>
<keyword evidence="4" id="KW-1185">Reference proteome</keyword>
<feature type="chain" id="PRO_5046221811" evidence="2">
    <location>
        <begin position="20"/>
        <end position="302"/>
    </location>
</feature>
<evidence type="ECO:0000256" key="2">
    <source>
        <dbReference type="SAM" id="SignalP"/>
    </source>
</evidence>
<accession>A0ABQ6H2S7</accession>
<evidence type="ECO:0000256" key="1">
    <source>
        <dbReference type="ARBA" id="ARBA00008728"/>
    </source>
</evidence>
<proteinExistence type="inferred from homology"/>
<comment type="caution">
    <text evidence="3">The sequence shown here is derived from an EMBL/GenBank/DDBJ whole genome shotgun (WGS) entry which is preliminary data.</text>
</comment>
<protein>
    <submittedName>
        <fullName evidence="3">Outer membrane protein</fullName>
    </submittedName>
</protein>
<dbReference type="InterPro" id="IPR036777">
    <property type="entry name" value="Channel_Tsx-like_sf"/>
</dbReference>
<name>A0ABQ6H2S7_9GAMM</name>
<dbReference type="Gene3D" id="2.40.230.20">
    <property type="entry name" value="Nucleoside-specific channel-forming protein, Tsx-like"/>
    <property type="match status" value="1"/>
</dbReference>